<feature type="domain" description="GGDEF" evidence="20">
    <location>
        <begin position="1070"/>
        <end position="1205"/>
    </location>
</feature>
<name>A0A2U2HES5_9BURK</name>
<feature type="domain" description="Response regulatory" evidence="17">
    <location>
        <begin position="649"/>
        <end position="767"/>
    </location>
</feature>
<dbReference type="InterPro" id="IPR000160">
    <property type="entry name" value="GGDEF_dom"/>
</dbReference>
<evidence type="ECO:0000313" key="23">
    <source>
        <dbReference type="Proteomes" id="UP000241421"/>
    </source>
</evidence>
<dbReference type="FunFam" id="3.20.20.450:FF:000001">
    <property type="entry name" value="Cyclic di-GMP phosphodiesterase yahA"/>
    <property type="match status" value="1"/>
</dbReference>
<evidence type="ECO:0000259" key="17">
    <source>
        <dbReference type="PROSITE" id="PS50110"/>
    </source>
</evidence>
<keyword evidence="15" id="KW-1133">Transmembrane helix</keyword>
<dbReference type="GO" id="GO:0000155">
    <property type="term" value="F:phosphorelay sensor kinase activity"/>
    <property type="evidence" value="ECO:0007669"/>
    <property type="project" value="InterPro"/>
</dbReference>
<feature type="modified residue" description="4-aspartylphosphate" evidence="14">
    <location>
        <position position="566"/>
    </location>
</feature>
<dbReference type="Gene3D" id="3.20.20.450">
    <property type="entry name" value="EAL domain"/>
    <property type="match status" value="1"/>
</dbReference>
<protein>
    <recommendedName>
        <fullName evidence="12">Virulence sensor protein BvgS</fullName>
        <ecNumber evidence="3">2.7.13.3</ecNumber>
    </recommendedName>
</protein>
<feature type="domain" description="HAMP" evidence="19">
    <location>
        <begin position="202"/>
        <end position="254"/>
    </location>
</feature>
<comment type="catalytic activity">
    <reaction evidence="1">
        <text>ATP + protein L-histidine = ADP + protein N-phospho-L-histidine.</text>
        <dbReference type="EC" id="2.7.13.3"/>
    </reaction>
</comment>
<dbReference type="Pfam" id="PF00512">
    <property type="entry name" value="HisKA"/>
    <property type="match status" value="1"/>
</dbReference>
<keyword evidence="8" id="KW-0902">Two-component regulatory system</keyword>
<evidence type="ECO:0000256" key="7">
    <source>
        <dbReference type="ARBA" id="ARBA00022777"/>
    </source>
</evidence>
<dbReference type="Pfam" id="PF00563">
    <property type="entry name" value="EAL"/>
    <property type="match status" value="1"/>
</dbReference>
<dbReference type="Gene3D" id="1.10.287.130">
    <property type="match status" value="1"/>
</dbReference>
<accession>A0A2U2HES5</accession>
<dbReference type="Pfam" id="PF01627">
    <property type="entry name" value="Hpt"/>
    <property type="match status" value="1"/>
</dbReference>
<dbReference type="EC" id="2.7.13.3" evidence="3"/>
<evidence type="ECO:0000313" key="22">
    <source>
        <dbReference type="EMBL" id="PWF42252.1"/>
    </source>
</evidence>
<dbReference type="FunFam" id="3.30.565.10:FF:000010">
    <property type="entry name" value="Sensor histidine kinase RcsC"/>
    <property type="match status" value="1"/>
</dbReference>
<evidence type="ECO:0000256" key="11">
    <source>
        <dbReference type="ARBA" id="ARBA00058004"/>
    </source>
</evidence>
<feature type="transmembrane region" description="Helical" evidence="15">
    <location>
        <begin position="176"/>
        <end position="200"/>
    </location>
</feature>
<feature type="transmembrane region" description="Helical" evidence="15">
    <location>
        <begin position="15"/>
        <end position="33"/>
    </location>
</feature>
<keyword evidence="9" id="KW-0843">Virulence</keyword>
<keyword evidence="15" id="KW-0472">Membrane</keyword>
<dbReference type="CDD" id="cd01949">
    <property type="entry name" value="GGDEF"/>
    <property type="match status" value="1"/>
</dbReference>
<dbReference type="InterPro" id="IPR036097">
    <property type="entry name" value="HisK_dim/P_sf"/>
</dbReference>
<dbReference type="Pfam" id="PF00072">
    <property type="entry name" value="Response_reg"/>
    <property type="match status" value="2"/>
</dbReference>
<dbReference type="SMART" id="SM00052">
    <property type="entry name" value="EAL"/>
    <property type="match status" value="1"/>
</dbReference>
<dbReference type="PROSITE" id="PS50894">
    <property type="entry name" value="HPT"/>
    <property type="match status" value="1"/>
</dbReference>
<dbReference type="RefSeq" id="WP_106759730.1">
    <property type="nucleotide sequence ID" value="NZ_PXWF02000300.1"/>
</dbReference>
<dbReference type="InterPro" id="IPR003594">
    <property type="entry name" value="HATPase_dom"/>
</dbReference>
<evidence type="ECO:0000259" key="19">
    <source>
        <dbReference type="PROSITE" id="PS50885"/>
    </source>
</evidence>
<proteinExistence type="predicted"/>
<keyword evidence="23" id="KW-1185">Reference proteome</keyword>
<keyword evidence="7" id="KW-0418">Kinase</keyword>
<evidence type="ECO:0000259" key="18">
    <source>
        <dbReference type="PROSITE" id="PS50883"/>
    </source>
</evidence>
<dbReference type="Gene3D" id="3.30.565.10">
    <property type="entry name" value="Histidine kinase-like ATPase, C-terminal domain"/>
    <property type="match status" value="1"/>
</dbReference>
<evidence type="ECO:0000256" key="15">
    <source>
        <dbReference type="SAM" id="Phobius"/>
    </source>
</evidence>
<dbReference type="Proteomes" id="UP000241421">
    <property type="component" value="Unassembled WGS sequence"/>
</dbReference>
<dbReference type="GO" id="GO:0071111">
    <property type="term" value="F:cyclic-guanylate-specific phosphodiesterase activity"/>
    <property type="evidence" value="ECO:0007669"/>
    <property type="project" value="UniProtKB-EC"/>
</dbReference>
<feature type="domain" description="EAL" evidence="18">
    <location>
        <begin position="1211"/>
        <end position="1465"/>
    </location>
</feature>
<evidence type="ECO:0000256" key="8">
    <source>
        <dbReference type="ARBA" id="ARBA00023012"/>
    </source>
</evidence>
<dbReference type="EMBL" id="PXWF02000300">
    <property type="protein sequence ID" value="PWF42252.1"/>
    <property type="molecule type" value="Genomic_DNA"/>
</dbReference>
<organism evidence="22 23">
    <name type="scientific">Massilia glaciei</name>
    <dbReference type="NCBI Taxonomy" id="1524097"/>
    <lineage>
        <taxon>Bacteria</taxon>
        <taxon>Pseudomonadati</taxon>
        <taxon>Pseudomonadota</taxon>
        <taxon>Betaproteobacteria</taxon>
        <taxon>Burkholderiales</taxon>
        <taxon>Oxalobacteraceae</taxon>
        <taxon>Telluria group</taxon>
        <taxon>Massilia</taxon>
    </lineage>
</organism>
<dbReference type="InterPro" id="IPR011006">
    <property type="entry name" value="CheY-like_superfamily"/>
</dbReference>
<dbReference type="SUPFAM" id="SSF47226">
    <property type="entry name" value="Histidine-containing phosphotransfer domain, HPT domain"/>
    <property type="match status" value="1"/>
</dbReference>
<dbReference type="SUPFAM" id="SSF55073">
    <property type="entry name" value="Nucleotide cyclase"/>
    <property type="match status" value="1"/>
</dbReference>
<feature type="modified residue" description="Phosphohistidine" evidence="13">
    <location>
        <position position="840"/>
    </location>
</feature>
<evidence type="ECO:0000256" key="3">
    <source>
        <dbReference type="ARBA" id="ARBA00012438"/>
    </source>
</evidence>
<dbReference type="SUPFAM" id="SSF55874">
    <property type="entry name" value="ATPase domain of HSP90 chaperone/DNA topoisomerase II/histidine kinase"/>
    <property type="match status" value="1"/>
</dbReference>
<dbReference type="Gene3D" id="1.20.120.160">
    <property type="entry name" value="HPT domain"/>
    <property type="match status" value="1"/>
</dbReference>
<dbReference type="Pfam" id="PF00990">
    <property type="entry name" value="GGDEF"/>
    <property type="match status" value="1"/>
</dbReference>
<evidence type="ECO:0000256" key="4">
    <source>
        <dbReference type="ARBA" id="ARBA00022553"/>
    </source>
</evidence>
<dbReference type="OrthoDB" id="9813903at2"/>
<keyword evidence="5" id="KW-0808">Transferase</keyword>
<evidence type="ECO:0000256" key="6">
    <source>
        <dbReference type="ARBA" id="ARBA00022729"/>
    </source>
</evidence>
<dbReference type="PROSITE" id="PS50883">
    <property type="entry name" value="EAL"/>
    <property type="match status" value="1"/>
</dbReference>
<dbReference type="SMART" id="SM00267">
    <property type="entry name" value="GGDEF"/>
    <property type="match status" value="1"/>
</dbReference>
<dbReference type="PRINTS" id="PR00344">
    <property type="entry name" value="BCTRLSENSOR"/>
</dbReference>
<comment type="caution">
    <text evidence="22">The sequence shown here is derived from an EMBL/GenBank/DDBJ whole genome shotgun (WGS) entry which is preliminary data.</text>
</comment>
<dbReference type="InterPro" id="IPR003660">
    <property type="entry name" value="HAMP_dom"/>
</dbReference>
<dbReference type="InterPro" id="IPR035919">
    <property type="entry name" value="EAL_sf"/>
</dbReference>
<dbReference type="InterPro" id="IPR043128">
    <property type="entry name" value="Rev_trsase/Diguanyl_cyclase"/>
</dbReference>
<dbReference type="InterPro" id="IPR005467">
    <property type="entry name" value="His_kinase_dom"/>
</dbReference>
<dbReference type="SMART" id="SM00448">
    <property type="entry name" value="REC"/>
    <property type="match status" value="3"/>
</dbReference>
<dbReference type="SUPFAM" id="SSF47384">
    <property type="entry name" value="Homodimeric domain of signal transducing histidine kinase"/>
    <property type="match status" value="1"/>
</dbReference>
<dbReference type="SUPFAM" id="SSF141868">
    <property type="entry name" value="EAL domain-like"/>
    <property type="match status" value="1"/>
</dbReference>
<feature type="domain" description="HPt" evidence="21">
    <location>
        <begin position="801"/>
        <end position="894"/>
    </location>
</feature>
<feature type="domain" description="Response regulatory" evidence="17">
    <location>
        <begin position="911"/>
        <end position="1027"/>
    </location>
</feature>
<dbReference type="SMART" id="SM00387">
    <property type="entry name" value="HATPase_c"/>
    <property type="match status" value="1"/>
</dbReference>
<dbReference type="SMART" id="SM00304">
    <property type="entry name" value="HAMP"/>
    <property type="match status" value="1"/>
</dbReference>
<dbReference type="SMART" id="SM00073">
    <property type="entry name" value="HPT"/>
    <property type="match status" value="1"/>
</dbReference>
<keyword evidence="6" id="KW-0732">Signal</keyword>
<reference evidence="22 23" key="1">
    <citation type="submission" date="2018-04" db="EMBL/GenBank/DDBJ databases">
        <title>Massilia violaceinigra sp. nov., a novel purple-pigmented bacterium isolated from Tianshan glacier, Xinjiang, China.</title>
        <authorList>
            <person name="Wang H."/>
        </authorList>
    </citation>
    <scope>NUCLEOTIDE SEQUENCE [LARGE SCALE GENOMIC DNA]</scope>
    <source>
        <strain evidence="22 23">B448-2</strain>
    </source>
</reference>
<dbReference type="Pfam" id="PF02518">
    <property type="entry name" value="HATPase_c"/>
    <property type="match status" value="1"/>
</dbReference>
<feature type="modified residue" description="4-aspartylphosphate" evidence="14">
    <location>
        <position position="960"/>
    </location>
</feature>
<gene>
    <name evidence="22" type="ORF">C7C56_023140</name>
</gene>
<dbReference type="CDD" id="cd16922">
    <property type="entry name" value="HATPase_EvgS-ArcB-TorS-like"/>
    <property type="match status" value="1"/>
</dbReference>
<evidence type="ECO:0000256" key="10">
    <source>
        <dbReference type="ARBA" id="ARBA00051114"/>
    </source>
</evidence>
<evidence type="ECO:0000256" key="12">
    <source>
        <dbReference type="ARBA" id="ARBA00070152"/>
    </source>
</evidence>
<keyword evidence="4 14" id="KW-0597">Phosphoprotein</keyword>
<evidence type="ECO:0000259" key="20">
    <source>
        <dbReference type="PROSITE" id="PS50887"/>
    </source>
</evidence>
<comment type="subcellular location">
    <subcellularLocation>
        <location evidence="2">Membrane</location>
    </subcellularLocation>
</comment>
<dbReference type="NCBIfam" id="TIGR00254">
    <property type="entry name" value="GGDEF"/>
    <property type="match status" value="1"/>
</dbReference>
<dbReference type="Gene3D" id="3.30.70.270">
    <property type="match status" value="1"/>
</dbReference>
<dbReference type="GO" id="GO:0005524">
    <property type="term" value="F:ATP binding"/>
    <property type="evidence" value="ECO:0007669"/>
    <property type="project" value="UniProtKB-KW"/>
</dbReference>
<dbReference type="InterPro" id="IPR029787">
    <property type="entry name" value="Nucleotide_cyclase"/>
</dbReference>
<dbReference type="InterPro" id="IPR008207">
    <property type="entry name" value="Sig_transdc_His_kin_Hpt_dom"/>
</dbReference>
<dbReference type="FunFam" id="3.30.70.270:FF:000001">
    <property type="entry name" value="Diguanylate cyclase domain protein"/>
    <property type="match status" value="1"/>
</dbReference>
<evidence type="ECO:0000259" key="21">
    <source>
        <dbReference type="PROSITE" id="PS50894"/>
    </source>
</evidence>
<evidence type="ECO:0000256" key="2">
    <source>
        <dbReference type="ARBA" id="ARBA00004370"/>
    </source>
</evidence>
<comment type="function">
    <text evidence="11">Member of the two-component regulatory system BvgS/BvgA. Phosphorylates BvgA via a four-step phosphorelay in response to environmental signals.</text>
</comment>
<dbReference type="InterPro" id="IPR036641">
    <property type="entry name" value="HPT_dom_sf"/>
</dbReference>
<dbReference type="GO" id="GO:0071732">
    <property type="term" value="P:cellular response to nitric oxide"/>
    <property type="evidence" value="ECO:0007669"/>
    <property type="project" value="UniProtKB-ARBA"/>
</dbReference>
<dbReference type="PANTHER" id="PTHR45339">
    <property type="entry name" value="HYBRID SIGNAL TRANSDUCTION HISTIDINE KINASE J"/>
    <property type="match status" value="1"/>
</dbReference>
<feature type="domain" description="Response regulatory" evidence="17">
    <location>
        <begin position="512"/>
        <end position="628"/>
    </location>
</feature>
<dbReference type="InterPro" id="IPR003661">
    <property type="entry name" value="HisK_dim/P_dom"/>
</dbReference>
<comment type="catalytic activity">
    <reaction evidence="10">
        <text>3',3'-c-di-GMP + H2O = 5'-phosphoguanylyl(3'-&gt;5')guanosine + H(+)</text>
        <dbReference type="Rhea" id="RHEA:24902"/>
        <dbReference type="ChEBI" id="CHEBI:15377"/>
        <dbReference type="ChEBI" id="CHEBI:15378"/>
        <dbReference type="ChEBI" id="CHEBI:58754"/>
        <dbReference type="ChEBI" id="CHEBI:58805"/>
        <dbReference type="EC" id="3.1.4.52"/>
    </reaction>
    <physiologicalReaction direction="left-to-right" evidence="10">
        <dbReference type="Rhea" id="RHEA:24903"/>
    </physiologicalReaction>
</comment>
<dbReference type="GO" id="GO:0005886">
    <property type="term" value="C:plasma membrane"/>
    <property type="evidence" value="ECO:0007669"/>
    <property type="project" value="UniProtKB-SubCell"/>
</dbReference>
<dbReference type="PROSITE" id="PS50109">
    <property type="entry name" value="HIS_KIN"/>
    <property type="match status" value="1"/>
</dbReference>
<dbReference type="InterPro" id="IPR036890">
    <property type="entry name" value="HATPase_C_sf"/>
</dbReference>
<evidence type="ECO:0000256" key="5">
    <source>
        <dbReference type="ARBA" id="ARBA00022679"/>
    </source>
</evidence>
<keyword evidence="15" id="KW-0812">Transmembrane</keyword>
<dbReference type="PROSITE" id="PS50887">
    <property type="entry name" value="GGDEF"/>
    <property type="match status" value="1"/>
</dbReference>
<evidence type="ECO:0000259" key="16">
    <source>
        <dbReference type="PROSITE" id="PS50109"/>
    </source>
</evidence>
<dbReference type="PROSITE" id="PS50885">
    <property type="entry name" value="HAMP"/>
    <property type="match status" value="1"/>
</dbReference>
<dbReference type="Gene3D" id="6.10.340.10">
    <property type="match status" value="1"/>
</dbReference>
<feature type="domain" description="Histidine kinase" evidence="16">
    <location>
        <begin position="276"/>
        <end position="495"/>
    </location>
</feature>
<evidence type="ECO:0000256" key="14">
    <source>
        <dbReference type="PROSITE-ProRule" id="PRU00169"/>
    </source>
</evidence>
<dbReference type="SMART" id="SM00388">
    <property type="entry name" value="HisKA"/>
    <property type="match status" value="1"/>
</dbReference>
<dbReference type="InterPro" id="IPR004358">
    <property type="entry name" value="Sig_transdc_His_kin-like_C"/>
</dbReference>
<dbReference type="Gene3D" id="3.40.50.2300">
    <property type="match status" value="3"/>
</dbReference>
<dbReference type="PANTHER" id="PTHR45339:SF5">
    <property type="entry name" value="HISTIDINE KINASE"/>
    <property type="match status" value="1"/>
</dbReference>
<dbReference type="CDD" id="cd01948">
    <property type="entry name" value="EAL"/>
    <property type="match status" value="1"/>
</dbReference>
<sequence>MLRYFLRHVGFRRQLTIIVSAAIMVLALFSSLMNSWEASARMRGHFVEQGQRIAENMARQSTLALLYHSGENARDAVATTLTFPDVLGVRIVDLKGRVVLDQRRRQLAASGAPAVPQPAAAAAAPLRETETAWHFSAPVYNGATEASPFDPQEQKPVLLGHVQVEMGKGTLTRLSLSLLIGNLIITFSFAVVLLIVVGMLTRHMINPLNALSRLMRRAESGESGMRAAPAGPRDLIEMALAFNQMMNVLEQRETELKGARDAALNLALMKAQFAATVSHEVRTPLNGVVGMLDMLREMNLNKRQAECVEVAWSSSRTLIELINNILDFSKMEAGKLTLDETDFDLRTLVEEVIELVASQAQQRDLELGYLIGPGVPERVHGDPLRLRQVLINLLSNSVKFTEHGEVSVFVSRSGGERFGLRFEVRDTGIGMSGEDQGRLFESYAQADPSTSRKYGGTGLGLAIVKQLVGLLGGEIGVVSTYGEGTTFTFNIACQAAQPLPADPADATLAGLRVIAVDDSHIVRSFLEQALGRHGVDCHSTRWGGAALEQLKAGADAGKPYLIVIMDIGAVDDGGNDLAHQVGIEAPGTLVLMLDRLGAPSGGTLADGFPVLAKPLREERLLRALREMVGGAPAPGRALQVGAQTRRQYRVLVVEDNRTNQMVAAGMLTMSGCECEFASNGREALEATRHRQFDLILMDCCMPEMDGYEATAHLRAREAGGGRRTPVIAMTANTQPGDAARCLEAGMDDYLPKPITLAELRNKLDSWLPGADQAHTLHGHERGGDDDNPLDLAVLVKLREILGASLPQAVSPFLEDTPQYLLELEAAVHGGDLENARAKAHVIKGSAGNLGATRLAQLAKEAEEHATAGALALAAPLLPRLRVAYNAVAAALASAVVGSDGGGQAAGDGVPQVLIVDDDRSTRSTLRHTLQRDGFRVEEAADGAQALAMLKRFHPDVILMDAVMPVMDGFTACARMQELPGGRAVPVLMITALEDNSSVERAFAAGASDYIPKPIHYAVLSQRVRRIIEANRAEKRIRHLAYNDLLTGLPNRTLFFDMLGEAVQEASRSKAMLAVLFMDLDRFKYVNDNLGHDVGDRLLVAVAQRVRRVVRSIDVVARLGGDEFTVVLSEVEGAAPAAAAAQNICRVLAAPFQIDGHDIFVTSSVGIAMYPHDGSDVATLVKHADTAMYRAKKTNTGFQFYEASMEQSISEHVRMESDLRRALENGELEVFYQPQARFDTEQIIGMEALVRWHHPTRGDVVPVEFIPLAEETGLINRLGEWVLRTACAQAQQWRVEGLPMMRLAVNVSVRQLLQKNFAATVEAALVDTGLAPELLELEITESTLMEHAQDTLQALDRLRQLGVRLSIDDFGTGYSSLSYLKRFPVDIIKIDRSFVRDVPQDADDAAIVTGIIALAHSLRLEVVAEGVETEAQRAFLRGQNCDLLQGFWLSPALPAEGFSELIREREAKLLRA</sequence>
<dbReference type="InterPro" id="IPR001633">
    <property type="entry name" value="EAL_dom"/>
</dbReference>
<dbReference type="InterPro" id="IPR001789">
    <property type="entry name" value="Sig_transdc_resp-reg_receiver"/>
</dbReference>
<dbReference type="PROSITE" id="PS50110">
    <property type="entry name" value="RESPONSE_REGULATORY"/>
    <property type="match status" value="3"/>
</dbReference>
<evidence type="ECO:0000256" key="9">
    <source>
        <dbReference type="ARBA" id="ARBA00023026"/>
    </source>
</evidence>
<evidence type="ECO:0000256" key="1">
    <source>
        <dbReference type="ARBA" id="ARBA00000085"/>
    </source>
</evidence>
<feature type="modified residue" description="4-aspartylphosphate" evidence="14">
    <location>
        <position position="698"/>
    </location>
</feature>
<dbReference type="SUPFAM" id="SSF52172">
    <property type="entry name" value="CheY-like"/>
    <property type="match status" value="3"/>
</dbReference>
<dbReference type="CDD" id="cd17546">
    <property type="entry name" value="REC_hyHK_CKI1_RcsC-like"/>
    <property type="match status" value="1"/>
</dbReference>
<evidence type="ECO:0000256" key="13">
    <source>
        <dbReference type="PROSITE-ProRule" id="PRU00110"/>
    </source>
</evidence>
<dbReference type="CDD" id="cd00082">
    <property type="entry name" value="HisKA"/>
    <property type="match status" value="1"/>
</dbReference>
<dbReference type="CDD" id="cd17574">
    <property type="entry name" value="REC_OmpR"/>
    <property type="match status" value="1"/>
</dbReference>